<dbReference type="SUPFAM" id="SSF51197">
    <property type="entry name" value="Clavaminate synthase-like"/>
    <property type="match status" value="1"/>
</dbReference>
<keyword evidence="4" id="KW-0560">Oxidoreductase</keyword>
<evidence type="ECO:0000256" key="2">
    <source>
        <dbReference type="ARBA" id="ARBA00022723"/>
    </source>
</evidence>
<dbReference type="Proteomes" id="UP001165065">
    <property type="component" value="Unassembled WGS sequence"/>
</dbReference>
<dbReference type="Gene3D" id="3.60.130.10">
    <property type="entry name" value="Clavaminate synthase-like"/>
    <property type="match status" value="1"/>
</dbReference>
<sequence length="257" mass="28475">MIALRRSPALRCLSCSIQRTAKKFTTDSVHYGHNPSRLFEGSQVLKQVGDRKMGLSCPNVDLKKSAEWSEADVAEIKKQLHDHSGVLTFPNQSEDLSPQDHVNVGRIFGEVEIHTAVKGLPGLPEVMEIQRLPTAKVVFGEDYHSDHSFQEYPASYSFLRATNEVSPYGTNNTQFANTIHAYEDLSPLMKRLVDNLVVSHSAKRAYGDADEDAEKGAHKGNSKFAMLETPGMEVSIFQAKEGTRTKYAGVTPTAHPF</sequence>
<gene>
    <name evidence="7" type="ORF">TrCOL_g10791</name>
</gene>
<evidence type="ECO:0000259" key="6">
    <source>
        <dbReference type="Pfam" id="PF02668"/>
    </source>
</evidence>
<evidence type="ECO:0000256" key="5">
    <source>
        <dbReference type="ARBA" id="ARBA00023004"/>
    </source>
</evidence>
<evidence type="ECO:0000313" key="7">
    <source>
        <dbReference type="EMBL" id="GMI35679.1"/>
    </source>
</evidence>
<keyword evidence="3" id="KW-0223">Dioxygenase</keyword>
<dbReference type="OrthoDB" id="10257314at2759"/>
<dbReference type="GO" id="GO:0005737">
    <property type="term" value="C:cytoplasm"/>
    <property type="evidence" value="ECO:0007669"/>
    <property type="project" value="TreeGrafter"/>
</dbReference>
<dbReference type="Pfam" id="PF02668">
    <property type="entry name" value="TauD"/>
    <property type="match status" value="1"/>
</dbReference>
<proteinExistence type="inferred from homology"/>
<dbReference type="InterPro" id="IPR003819">
    <property type="entry name" value="TauD/TfdA-like"/>
</dbReference>
<evidence type="ECO:0000256" key="1">
    <source>
        <dbReference type="ARBA" id="ARBA00005896"/>
    </source>
</evidence>
<name>A0A9W7L7I0_9STRA</name>
<evidence type="ECO:0000313" key="8">
    <source>
        <dbReference type="Proteomes" id="UP001165065"/>
    </source>
</evidence>
<accession>A0A9W7L7I0</accession>
<keyword evidence="8" id="KW-1185">Reference proteome</keyword>
<dbReference type="InterPro" id="IPR042098">
    <property type="entry name" value="TauD-like_sf"/>
</dbReference>
<keyword evidence="5" id="KW-0408">Iron</keyword>
<dbReference type="InterPro" id="IPR051323">
    <property type="entry name" value="AtsK-like"/>
</dbReference>
<feature type="domain" description="TauD/TfdA-like" evidence="6">
    <location>
        <begin position="56"/>
        <end position="214"/>
    </location>
</feature>
<keyword evidence="2" id="KW-0479">Metal-binding</keyword>
<dbReference type="GO" id="GO:0016706">
    <property type="term" value="F:2-oxoglutarate-dependent dioxygenase activity"/>
    <property type="evidence" value="ECO:0007669"/>
    <property type="project" value="TreeGrafter"/>
</dbReference>
<dbReference type="AlphaFoldDB" id="A0A9W7L7I0"/>
<dbReference type="PANTHER" id="PTHR30468">
    <property type="entry name" value="ALPHA-KETOGLUTARATE-DEPENDENT SULFONATE DIOXYGENASE"/>
    <property type="match status" value="1"/>
</dbReference>
<evidence type="ECO:0000256" key="4">
    <source>
        <dbReference type="ARBA" id="ARBA00023002"/>
    </source>
</evidence>
<evidence type="ECO:0000256" key="3">
    <source>
        <dbReference type="ARBA" id="ARBA00022964"/>
    </source>
</evidence>
<comment type="similarity">
    <text evidence="1">Belongs to the TfdA dioxygenase family.</text>
</comment>
<organism evidence="7 8">
    <name type="scientific">Triparma columacea</name>
    <dbReference type="NCBI Taxonomy" id="722753"/>
    <lineage>
        <taxon>Eukaryota</taxon>
        <taxon>Sar</taxon>
        <taxon>Stramenopiles</taxon>
        <taxon>Ochrophyta</taxon>
        <taxon>Bolidophyceae</taxon>
        <taxon>Parmales</taxon>
        <taxon>Triparmaceae</taxon>
        <taxon>Triparma</taxon>
    </lineage>
</organism>
<reference evidence="8" key="1">
    <citation type="journal article" date="2023" name="Commun. Biol.">
        <title>Genome analysis of Parmales, the sister group of diatoms, reveals the evolutionary specialization of diatoms from phago-mixotrophs to photoautotrophs.</title>
        <authorList>
            <person name="Ban H."/>
            <person name="Sato S."/>
            <person name="Yoshikawa S."/>
            <person name="Yamada K."/>
            <person name="Nakamura Y."/>
            <person name="Ichinomiya M."/>
            <person name="Sato N."/>
            <person name="Blanc-Mathieu R."/>
            <person name="Endo H."/>
            <person name="Kuwata A."/>
            <person name="Ogata H."/>
        </authorList>
    </citation>
    <scope>NUCLEOTIDE SEQUENCE [LARGE SCALE GENOMIC DNA]</scope>
</reference>
<protein>
    <recommendedName>
        <fullName evidence="6">TauD/TfdA-like domain-containing protein</fullName>
    </recommendedName>
</protein>
<dbReference type="PANTHER" id="PTHR30468:SF1">
    <property type="entry name" value="ALPHA-KETOGLUTARATE-DEPENDENT SULFONATE DIOXYGENASE"/>
    <property type="match status" value="1"/>
</dbReference>
<dbReference type="GO" id="GO:0046872">
    <property type="term" value="F:metal ion binding"/>
    <property type="evidence" value="ECO:0007669"/>
    <property type="project" value="UniProtKB-KW"/>
</dbReference>
<dbReference type="EMBL" id="BRYA01000920">
    <property type="protein sequence ID" value="GMI35679.1"/>
    <property type="molecule type" value="Genomic_DNA"/>
</dbReference>
<comment type="caution">
    <text evidence="7">The sequence shown here is derived from an EMBL/GenBank/DDBJ whole genome shotgun (WGS) entry which is preliminary data.</text>
</comment>